<keyword evidence="2" id="KW-1185">Reference proteome</keyword>
<organism evidence="1 2">
    <name type="scientific">Camellia lanceoleosa</name>
    <dbReference type="NCBI Taxonomy" id="1840588"/>
    <lineage>
        <taxon>Eukaryota</taxon>
        <taxon>Viridiplantae</taxon>
        <taxon>Streptophyta</taxon>
        <taxon>Embryophyta</taxon>
        <taxon>Tracheophyta</taxon>
        <taxon>Spermatophyta</taxon>
        <taxon>Magnoliopsida</taxon>
        <taxon>eudicotyledons</taxon>
        <taxon>Gunneridae</taxon>
        <taxon>Pentapetalae</taxon>
        <taxon>asterids</taxon>
        <taxon>Ericales</taxon>
        <taxon>Theaceae</taxon>
        <taxon>Camellia</taxon>
    </lineage>
</organism>
<proteinExistence type="predicted"/>
<sequence length="127" mass="14468">MFLVLKPIRNMLLGKRGKLLLILKATRFALLFRFWFSSLSILSYIGTDTLEGVSILKILLNRSLRFVSQSSLRDLLLQCCMDDAPDVRQSAFALLGDLARVCPIHLHPRLSEFLDVASKQLVSRMDF</sequence>
<gene>
    <name evidence="1" type="ORF">LOK49_LG01G01440</name>
</gene>
<evidence type="ECO:0000313" key="2">
    <source>
        <dbReference type="Proteomes" id="UP001060215"/>
    </source>
</evidence>
<dbReference type="Proteomes" id="UP001060215">
    <property type="component" value="Chromosome 1"/>
</dbReference>
<evidence type="ECO:0000313" key="1">
    <source>
        <dbReference type="EMBL" id="KAI8028843.1"/>
    </source>
</evidence>
<comment type="caution">
    <text evidence="1">The sequence shown here is derived from an EMBL/GenBank/DDBJ whole genome shotgun (WGS) entry which is preliminary data.</text>
</comment>
<dbReference type="EMBL" id="CM045758">
    <property type="protein sequence ID" value="KAI8028843.1"/>
    <property type="molecule type" value="Genomic_DNA"/>
</dbReference>
<reference evidence="1 2" key="1">
    <citation type="journal article" date="2022" name="Plant J.">
        <title>Chromosome-level genome of Camellia lanceoleosa provides a valuable resource for understanding genome evolution and self-incompatibility.</title>
        <authorList>
            <person name="Gong W."/>
            <person name="Xiao S."/>
            <person name="Wang L."/>
            <person name="Liao Z."/>
            <person name="Chang Y."/>
            <person name="Mo W."/>
            <person name="Hu G."/>
            <person name="Li W."/>
            <person name="Zhao G."/>
            <person name="Zhu H."/>
            <person name="Hu X."/>
            <person name="Ji K."/>
            <person name="Xiang X."/>
            <person name="Song Q."/>
            <person name="Yuan D."/>
            <person name="Jin S."/>
            <person name="Zhang L."/>
        </authorList>
    </citation>
    <scope>NUCLEOTIDE SEQUENCE [LARGE SCALE GENOMIC DNA]</scope>
    <source>
        <strain evidence="1">SQ_2022a</strain>
    </source>
</reference>
<accession>A0ACC0IUR4</accession>
<name>A0ACC0IUR4_9ERIC</name>
<protein>
    <submittedName>
        <fullName evidence="1">Transportin-1</fullName>
    </submittedName>
</protein>